<comment type="caution">
    <text evidence="1">The sequence shown here is derived from an EMBL/GenBank/DDBJ whole genome shotgun (WGS) entry which is preliminary data.</text>
</comment>
<accession>A0A933WC74</accession>
<dbReference type="Pfam" id="PF13424">
    <property type="entry name" value="TPR_12"/>
    <property type="match status" value="1"/>
</dbReference>
<evidence type="ECO:0000313" key="1">
    <source>
        <dbReference type="EMBL" id="MBI5170999.1"/>
    </source>
</evidence>
<gene>
    <name evidence="1" type="ORF">HZA61_16050</name>
</gene>
<dbReference type="AlphaFoldDB" id="A0A933WC74"/>
<name>A0A933WC74_UNCEI</name>
<reference evidence="1" key="1">
    <citation type="submission" date="2020-07" db="EMBL/GenBank/DDBJ databases">
        <title>Huge and variable diversity of episymbiotic CPR bacteria and DPANN archaea in groundwater ecosystems.</title>
        <authorList>
            <person name="He C.Y."/>
            <person name="Keren R."/>
            <person name="Whittaker M."/>
            <person name="Farag I.F."/>
            <person name="Doudna J."/>
            <person name="Cate J.H.D."/>
            <person name="Banfield J.F."/>
        </authorList>
    </citation>
    <scope>NUCLEOTIDE SEQUENCE</scope>
    <source>
        <strain evidence="1">NC_groundwater_1813_Pr3_B-0.1um_71_17</strain>
    </source>
</reference>
<organism evidence="1 2">
    <name type="scientific">Eiseniibacteriota bacterium</name>
    <dbReference type="NCBI Taxonomy" id="2212470"/>
    <lineage>
        <taxon>Bacteria</taxon>
        <taxon>Candidatus Eiseniibacteriota</taxon>
    </lineage>
</organism>
<proteinExistence type="predicted"/>
<dbReference type="Gene3D" id="1.25.40.10">
    <property type="entry name" value="Tetratricopeptide repeat domain"/>
    <property type="match status" value="1"/>
</dbReference>
<evidence type="ECO:0000313" key="2">
    <source>
        <dbReference type="Proteomes" id="UP000696931"/>
    </source>
</evidence>
<dbReference type="EMBL" id="JACRIW010000115">
    <property type="protein sequence ID" value="MBI5170999.1"/>
    <property type="molecule type" value="Genomic_DNA"/>
</dbReference>
<dbReference type="Proteomes" id="UP000696931">
    <property type="component" value="Unassembled WGS sequence"/>
</dbReference>
<dbReference type="SUPFAM" id="SSF48452">
    <property type="entry name" value="TPR-like"/>
    <property type="match status" value="1"/>
</dbReference>
<dbReference type="InterPro" id="IPR011990">
    <property type="entry name" value="TPR-like_helical_dom_sf"/>
</dbReference>
<sequence>ARTRVHGADDPRTFAAAAALAGVLRDGNRTAEAAPLYARTLEGQRRVLGEGAPATAATAFDFARLRLRQRRLAEALPLLELAARAADGVSARERLLYGTAYGSTLVDVRQYPRAESVLVAARKATTGEIPATDSLAVRHADALTRLRERAAADHAHR</sequence>
<feature type="non-terminal residue" evidence="1">
    <location>
        <position position="1"/>
    </location>
</feature>
<protein>
    <submittedName>
        <fullName evidence="1">Tetratricopeptide repeat protein</fullName>
    </submittedName>
</protein>